<evidence type="ECO:0000313" key="8">
    <source>
        <dbReference type="Proteomes" id="UP000001882"/>
    </source>
</evidence>
<evidence type="ECO:0000256" key="1">
    <source>
        <dbReference type="ARBA" id="ARBA00005010"/>
    </source>
</evidence>
<dbReference type="InterPro" id="IPR006367">
    <property type="entry name" value="Sirohaem_synthase_N"/>
</dbReference>
<name>D1Z2S9_METPS</name>
<keyword evidence="5" id="KW-0627">Porphyrin biosynthesis</keyword>
<dbReference type="GeneID" id="8682889"/>
<keyword evidence="8" id="KW-1185">Reference proteome</keyword>
<dbReference type="Gene3D" id="3.30.160.110">
    <property type="entry name" value="Siroheme synthase, domain 2"/>
    <property type="match status" value="1"/>
</dbReference>
<organism evidence="7 8">
    <name type="scientific">Methanocella paludicola (strain DSM 17711 / JCM 13418 / NBRC 101707 / SANAE)</name>
    <dbReference type="NCBI Taxonomy" id="304371"/>
    <lineage>
        <taxon>Archaea</taxon>
        <taxon>Methanobacteriati</taxon>
        <taxon>Methanobacteriota</taxon>
        <taxon>Stenosarchaea group</taxon>
        <taxon>Methanomicrobia</taxon>
        <taxon>Methanocellales</taxon>
        <taxon>Methanocellaceae</taxon>
        <taxon>Methanocella</taxon>
    </lineage>
</organism>
<dbReference type="UniPathway" id="UPA00262">
    <property type="reaction ID" value="UER00222"/>
</dbReference>
<dbReference type="PATRIC" id="fig|304371.9.peg.2998"/>
<dbReference type="AlphaFoldDB" id="D1Z2S9"/>
<dbReference type="RefSeq" id="WP_012901671.1">
    <property type="nucleotide sequence ID" value="NC_013665.1"/>
</dbReference>
<evidence type="ECO:0000256" key="2">
    <source>
        <dbReference type="ARBA" id="ARBA00012400"/>
    </source>
</evidence>
<accession>D1Z2S9</accession>
<dbReference type="SUPFAM" id="SSF51735">
    <property type="entry name" value="NAD(P)-binding Rossmann-fold domains"/>
    <property type="match status" value="1"/>
</dbReference>
<evidence type="ECO:0000256" key="4">
    <source>
        <dbReference type="ARBA" id="ARBA00023027"/>
    </source>
</evidence>
<dbReference type="InParanoid" id="D1Z2S9"/>
<keyword evidence="3" id="KW-0560">Oxidoreductase</keyword>
<comment type="pathway">
    <text evidence="1">Porphyrin-containing compound metabolism; siroheme biosynthesis; sirohydrochlorin from precorrin-2: step 1/1.</text>
</comment>
<dbReference type="EC" id="1.3.1.76" evidence="2"/>
<evidence type="ECO:0000313" key="7">
    <source>
        <dbReference type="EMBL" id="BAI63001.1"/>
    </source>
</evidence>
<dbReference type="InterPro" id="IPR028161">
    <property type="entry name" value="Met8-like"/>
</dbReference>
<dbReference type="STRING" id="304371.MCP_2929"/>
<dbReference type="GO" id="GO:0019354">
    <property type="term" value="P:siroheme biosynthetic process"/>
    <property type="evidence" value="ECO:0007669"/>
    <property type="project" value="UniProtKB-UniPathway"/>
</dbReference>
<dbReference type="PANTHER" id="PTHR35330:SF1">
    <property type="entry name" value="SIROHEME BIOSYNTHESIS PROTEIN MET8"/>
    <property type="match status" value="1"/>
</dbReference>
<proteinExistence type="predicted"/>
<dbReference type="InterPro" id="IPR036291">
    <property type="entry name" value="NAD(P)-bd_dom_sf"/>
</dbReference>
<dbReference type="Gene3D" id="3.40.50.720">
    <property type="entry name" value="NAD(P)-binding Rossmann-like Domain"/>
    <property type="match status" value="1"/>
</dbReference>
<protein>
    <recommendedName>
        <fullName evidence="2">precorrin-2 dehydrogenase</fullName>
        <ecNumber evidence="2">1.3.1.76</ecNumber>
    </recommendedName>
</protein>
<evidence type="ECO:0000256" key="6">
    <source>
        <dbReference type="ARBA" id="ARBA00047561"/>
    </source>
</evidence>
<reference evidence="7 8" key="1">
    <citation type="journal article" date="2007" name="Appl. Environ. Microbiol.">
        <title>Isolation of key methanogens for global methane emission from rice paddy fields: a novel isolate affiliated with the clone cluster rice cluster I.</title>
        <authorList>
            <person name="Sakai S."/>
            <person name="Imachi H."/>
            <person name="Sekiguchi Y."/>
            <person name="Ohashi A."/>
            <person name="Harada H."/>
            <person name="Kamagata Y."/>
        </authorList>
    </citation>
    <scope>NUCLEOTIDE SEQUENCE [LARGE SCALE GENOMIC DNA]</scope>
    <source>
        <strain evidence="8">DSM 17711 / JCM 13418 / NBRC 101707 / SANAE</strain>
    </source>
</reference>
<dbReference type="GO" id="GO:0004325">
    <property type="term" value="F:ferrochelatase activity"/>
    <property type="evidence" value="ECO:0007669"/>
    <property type="project" value="InterPro"/>
</dbReference>
<gene>
    <name evidence="7" type="primary">cysG</name>
    <name evidence="7" type="ordered locus">MCP_2929</name>
</gene>
<evidence type="ECO:0000256" key="3">
    <source>
        <dbReference type="ARBA" id="ARBA00023002"/>
    </source>
</evidence>
<comment type="catalytic activity">
    <reaction evidence="6">
        <text>precorrin-2 + NAD(+) = sirohydrochlorin + NADH + 2 H(+)</text>
        <dbReference type="Rhea" id="RHEA:15613"/>
        <dbReference type="ChEBI" id="CHEBI:15378"/>
        <dbReference type="ChEBI" id="CHEBI:57540"/>
        <dbReference type="ChEBI" id="CHEBI:57945"/>
        <dbReference type="ChEBI" id="CHEBI:58351"/>
        <dbReference type="ChEBI" id="CHEBI:58827"/>
        <dbReference type="EC" id="1.3.1.76"/>
    </reaction>
</comment>
<evidence type="ECO:0000256" key="5">
    <source>
        <dbReference type="ARBA" id="ARBA00023244"/>
    </source>
</evidence>
<dbReference type="NCBIfam" id="TIGR01470">
    <property type="entry name" value="cysG_Nterm"/>
    <property type="match status" value="1"/>
</dbReference>
<dbReference type="FunCoup" id="D1Z2S9">
    <property type="interactions" value="77"/>
</dbReference>
<dbReference type="GO" id="GO:0043115">
    <property type="term" value="F:precorrin-2 dehydrogenase activity"/>
    <property type="evidence" value="ECO:0007669"/>
    <property type="project" value="UniProtKB-EC"/>
</dbReference>
<reference evidence="7 8" key="2">
    <citation type="journal article" date="2008" name="Int. J. Syst. Evol. Microbiol.">
        <title>Methanocella paludicola gen. nov., sp. nov., a methane-producing archaeon, the first isolate of the lineage 'Rice Cluster I', and proposal of the new archaeal order Methanocellales ord. nov.</title>
        <authorList>
            <person name="Sakai S."/>
            <person name="Imachi H."/>
            <person name="Hanada S."/>
            <person name="Ohashi A."/>
            <person name="Harada H."/>
            <person name="Kamagata Y."/>
        </authorList>
    </citation>
    <scope>NUCLEOTIDE SEQUENCE [LARGE SCALE GENOMIC DNA]</scope>
    <source>
        <strain evidence="8">DSM 17711 / JCM 13418 / NBRC 101707 / SANAE</strain>
    </source>
</reference>
<dbReference type="EMBL" id="AP011532">
    <property type="protein sequence ID" value="BAI63001.1"/>
    <property type="molecule type" value="Genomic_DNA"/>
</dbReference>
<dbReference type="KEGG" id="mpd:MCP_2929"/>
<keyword evidence="4" id="KW-0520">NAD</keyword>
<dbReference type="Pfam" id="PF13241">
    <property type="entry name" value="NAD_binding_7"/>
    <property type="match status" value="1"/>
</dbReference>
<dbReference type="OrthoDB" id="10510at2157"/>
<dbReference type="SUPFAM" id="SSF75615">
    <property type="entry name" value="Siroheme synthase middle domains-like"/>
    <property type="match status" value="1"/>
</dbReference>
<reference evidence="8" key="3">
    <citation type="journal article" date="2011" name="PLoS ONE">
        <title>Genome sequence of a mesophilic hydrogenotrophic methanogen Methanocella paludicola, the first cultivated representative of the order Methanocellales.</title>
        <authorList>
            <person name="Sakai S."/>
            <person name="Takaki Y."/>
            <person name="Shimamura S."/>
            <person name="Sekine M."/>
            <person name="Tajima T."/>
            <person name="Kosugi H."/>
            <person name="Ichikawa N."/>
            <person name="Tasumi E."/>
            <person name="Hiraki A.T."/>
            <person name="Shimizu A."/>
            <person name="Kato Y."/>
            <person name="Nishiko R."/>
            <person name="Mori K."/>
            <person name="Fujita N."/>
            <person name="Imachi H."/>
            <person name="Takai K."/>
        </authorList>
    </citation>
    <scope>NUCLEOTIDE SEQUENCE [LARGE SCALE GENOMIC DNA]</scope>
    <source>
        <strain evidence="8">DSM 17711 / JCM 13418 / NBRC 101707 / SANAE</strain>
    </source>
</reference>
<dbReference type="Proteomes" id="UP000001882">
    <property type="component" value="Chromosome"/>
</dbReference>
<dbReference type="eggNOG" id="arCOG01044">
    <property type="taxonomic scope" value="Archaea"/>
</dbReference>
<dbReference type="PANTHER" id="PTHR35330">
    <property type="entry name" value="SIROHEME BIOSYNTHESIS PROTEIN MET8"/>
    <property type="match status" value="1"/>
</dbReference>
<sequence length="209" mass="22456">MASYLPLFLDFSCRKVIIFGGGAVGERKARYFLPAEVFVISPSFTECLEAMGADGLVKLERRAVVPGDVPGLVEGAFLVVAATGDAELNESIAQAAEAAGILANNATGESPVVVPSLIKKGDVMVAISTGGRSPALSKYLRLKLEPALGEDVEKMAALQDRVRERLKSQLPDQKAREKILWAILDDPAVWDALKEDDRALELALRHARS</sequence>